<dbReference type="AlphaFoldDB" id="A0AAU9DA98"/>
<dbReference type="PROSITE" id="PS50042">
    <property type="entry name" value="CNMP_BINDING_3"/>
    <property type="match status" value="1"/>
</dbReference>
<keyword evidence="3" id="KW-1185">Reference proteome</keyword>
<dbReference type="EMBL" id="AP025314">
    <property type="protein sequence ID" value="BDD07795.1"/>
    <property type="molecule type" value="Genomic_DNA"/>
</dbReference>
<dbReference type="KEGG" id="fax:FUAX_02270"/>
<dbReference type="RefSeq" id="WP_338393099.1">
    <property type="nucleotide sequence ID" value="NZ_AP025314.1"/>
</dbReference>
<dbReference type="InterPro" id="IPR000595">
    <property type="entry name" value="cNMP-bd_dom"/>
</dbReference>
<dbReference type="Gene3D" id="2.60.120.10">
    <property type="entry name" value="Jelly Rolls"/>
    <property type="match status" value="1"/>
</dbReference>
<evidence type="ECO:0000313" key="3">
    <source>
        <dbReference type="Proteomes" id="UP001348817"/>
    </source>
</evidence>
<dbReference type="Proteomes" id="UP001348817">
    <property type="component" value="Chromosome"/>
</dbReference>
<gene>
    <name evidence="2" type="ORF">FUAX_02270</name>
</gene>
<dbReference type="SUPFAM" id="SSF51206">
    <property type="entry name" value="cAMP-binding domain-like"/>
    <property type="match status" value="1"/>
</dbReference>
<dbReference type="CDD" id="cd00038">
    <property type="entry name" value="CAP_ED"/>
    <property type="match status" value="1"/>
</dbReference>
<feature type="domain" description="Cyclic nucleotide-binding" evidence="1">
    <location>
        <begin position="19"/>
        <end position="119"/>
    </location>
</feature>
<name>A0AAU9DA98_9BACT</name>
<dbReference type="InterPro" id="IPR014710">
    <property type="entry name" value="RmlC-like_jellyroll"/>
</dbReference>
<evidence type="ECO:0000313" key="2">
    <source>
        <dbReference type="EMBL" id="BDD07795.1"/>
    </source>
</evidence>
<reference evidence="2 3" key="1">
    <citation type="submission" date="2021-12" db="EMBL/GenBank/DDBJ databases">
        <title>Genome sequencing of bacteria with rrn-lacking chromosome and rrn-plasmid.</title>
        <authorList>
            <person name="Anda M."/>
            <person name="Iwasaki W."/>
        </authorList>
    </citation>
    <scope>NUCLEOTIDE SEQUENCE [LARGE SCALE GENOMIC DNA]</scope>
    <source>
        <strain evidence="2 3">DSM 100852</strain>
    </source>
</reference>
<protein>
    <recommendedName>
        <fullName evidence="1">Cyclic nucleotide-binding domain-containing protein</fullName>
    </recommendedName>
</protein>
<proteinExistence type="predicted"/>
<sequence length="196" mass="23005">MQTSLPYSLLSYIKGKTTVSPELQRQLEKAFRPRAFKAGEQIVRCGQFNQHRYFVQKGLAKAYLIDPEGEAHVLGFHLENTMMYQTESYYGKTRSEVIIEAVEDMELWAISRQDEEELLSHPDYLRFAYRQQTDELVEYRTVCRKALYQDGQGRYAMLMDTFPEILRRVRLKDIASFVGVTPERLSRIRAQFDNVT</sequence>
<evidence type="ECO:0000259" key="1">
    <source>
        <dbReference type="PROSITE" id="PS50042"/>
    </source>
</evidence>
<accession>A0AAU9DA98</accession>
<organism evidence="2 3">
    <name type="scientific">Fulvitalea axinellae</name>
    <dbReference type="NCBI Taxonomy" id="1182444"/>
    <lineage>
        <taxon>Bacteria</taxon>
        <taxon>Pseudomonadati</taxon>
        <taxon>Bacteroidota</taxon>
        <taxon>Cytophagia</taxon>
        <taxon>Cytophagales</taxon>
        <taxon>Persicobacteraceae</taxon>
        <taxon>Fulvitalea</taxon>
    </lineage>
</organism>
<dbReference type="Pfam" id="PF00027">
    <property type="entry name" value="cNMP_binding"/>
    <property type="match status" value="1"/>
</dbReference>
<dbReference type="InterPro" id="IPR018490">
    <property type="entry name" value="cNMP-bd_dom_sf"/>
</dbReference>